<dbReference type="GO" id="GO:0016887">
    <property type="term" value="F:ATP hydrolysis activity"/>
    <property type="evidence" value="ECO:0007669"/>
    <property type="project" value="InterPro"/>
</dbReference>
<evidence type="ECO:0000256" key="1">
    <source>
        <dbReference type="ARBA" id="ARBA00022741"/>
    </source>
</evidence>
<dbReference type="EMBL" id="AOFI03000001">
    <property type="protein sequence ID" value="KAF4325971.1"/>
    <property type="molecule type" value="Genomic_DNA"/>
</dbReference>
<dbReference type="InterPro" id="IPR032781">
    <property type="entry name" value="ABC_tran_Xtn"/>
</dbReference>
<dbReference type="Proteomes" id="UP000702964">
    <property type="component" value="Unassembled WGS sequence"/>
</dbReference>
<feature type="compositionally biased region" description="Basic and acidic residues" evidence="3">
    <location>
        <begin position="359"/>
        <end position="369"/>
    </location>
</feature>
<evidence type="ECO:0000256" key="2">
    <source>
        <dbReference type="ARBA" id="ARBA00022840"/>
    </source>
</evidence>
<dbReference type="PANTHER" id="PTHR42855">
    <property type="entry name" value="ABC TRANSPORTER ATP-BINDING SUBUNIT"/>
    <property type="match status" value="1"/>
</dbReference>
<dbReference type="Gene3D" id="3.40.50.300">
    <property type="entry name" value="P-loop containing nucleotide triphosphate hydrolases"/>
    <property type="match status" value="2"/>
</dbReference>
<feature type="region of interest" description="Disordered" evidence="3">
    <location>
        <begin position="349"/>
        <end position="369"/>
    </location>
</feature>
<dbReference type="PANTHER" id="PTHR42855:SF2">
    <property type="entry name" value="DRUG RESISTANCE ABC TRANSPORTER,ATP-BINDING PROTEIN"/>
    <property type="match status" value="1"/>
</dbReference>
<evidence type="ECO:0000256" key="3">
    <source>
        <dbReference type="SAM" id="MobiDB-lite"/>
    </source>
</evidence>
<dbReference type="FunFam" id="3.40.50.300:FF:000905">
    <property type="entry name" value="Heme ABC transporter ATP-binding protein"/>
    <property type="match status" value="1"/>
</dbReference>
<name>A0A8J4WRJ3_9STRA</name>
<dbReference type="SMART" id="SM00382">
    <property type="entry name" value="AAA"/>
    <property type="match status" value="2"/>
</dbReference>
<proteinExistence type="predicted"/>
<keyword evidence="1" id="KW-0547">Nucleotide-binding</keyword>
<dbReference type="FunFam" id="3.40.50.300:FF:000011">
    <property type="entry name" value="Putative ABC transporter ATP-binding component"/>
    <property type="match status" value="1"/>
</dbReference>
<reference evidence="5" key="2">
    <citation type="submission" date="2020-02" db="EMBL/GenBank/DDBJ databases">
        <authorList>
            <person name="Studholme D.J."/>
        </authorList>
    </citation>
    <scope>NUCLEOTIDE SEQUENCE</scope>
    <source>
        <strain evidence="5">00238/432</strain>
    </source>
</reference>
<organism evidence="5 6">
    <name type="scientific">Phytophthora kernoviae 00238/432</name>
    <dbReference type="NCBI Taxonomy" id="1284355"/>
    <lineage>
        <taxon>Eukaryota</taxon>
        <taxon>Sar</taxon>
        <taxon>Stramenopiles</taxon>
        <taxon>Oomycota</taxon>
        <taxon>Peronosporomycetes</taxon>
        <taxon>Peronosporales</taxon>
        <taxon>Peronosporaceae</taxon>
        <taxon>Phytophthora</taxon>
    </lineage>
</organism>
<sequence length="585" mass="66652">MYAEFEEQMARTGNAYEIAMEHLHKKYAAAVFTTYGDLGKWVEGFQKELASGTHIPLLQNAETFEQIRRSRIVKIENVSHNFGDRTLFKNVSFRLLAGERVGLVGANGVGKSTLMNILTGKLLKDEGKVEWTPKIRYGYLDQHTKLTPGKTIRDVLKDAFLPLLELEKEMMSITDQMADADPDKLELLLEEMGDIQEQLEQGDFYLIDVKVEEMANGLGLSAIGLDRDVAALSGGQRTKVLLAKLLLEKPTALLLDEPTNYLDVEHIEWLTRYLKDYPYAFILISHDTEFMNEVVNVIYHLEFAKLTRYAANYNKFLEMADMNKAQHIDAYEKQQEYIKKQEDFIQRNKARASTSGRAKSREKQLGKIERIDRPDEAAKPTFNFKDARASSKTVFEGIDFEIGYSYALLPKMTMTIERGEKIAIVGCNGVGKSTLLKTILGKIPPLSGKTFLGDYLETAYFEQEVRAGNITPIEDVWNEFSHLTQNEVRGHLARCGLKNEHITRPLNALSGGEQAKVRLCKLLMRESNWILFDEPTNHLDVTAKAELKRALQEFKGTVLLVSHEPEFYEGWVTKTWDVEAWSEKQ</sequence>
<keyword evidence="2" id="KW-0067">ATP-binding</keyword>
<dbReference type="Pfam" id="PF00005">
    <property type="entry name" value="ABC_tran"/>
    <property type="match status" value="2"/>
</dbReference>
<dbReference type="PROSITE" id="PS50893">
    <property type="entry name" value="ABC_TRANSPORTER_2"/>
    <property type="match status" value="2"/>
</dbReference>
<dbReference type="AlphaFoldDB" id="A0A8J4WRJ3"/>
<dbReference type="PROSITE" id="PS00211">
    <property type="entry name" value="ABC_TRANSPORTER_1"/>
    <property type="match status" value="2"/>
</dbReference>
<dbReference type="SUPFAM" id="SSF52540">
    <property type="entry name" value="P-loop containing nucleoside triphosphate hydrolases"/>
    <property type="match status" value="2"/>
</dbReference>
<gene>
    <name evidence="5" type="ORF">G195_000025</name>
</gene>
<dbReference type="InterPro" id="IPR017871">
    <property type="entry name" value="ABC_transporter-like_CS"/>
</dbReference>
<feature type="domain" description="ABC transporter" evidence="4">
    <location>
        <begin position="73"/>
        <end position="328"/>
    </location>
</feature>
<comment type="caution">
    <text evidence="5">The sequence shown here is derived from an EMBL/GenBank/DDBJ whole genome shotgun (WGS) entry which is preliminary data.</text>
</comment>
<dbReference type="InterPro" id="IPR003439">
    <property type="entry name" value="ABC_transporter-like_ATP-bd"/>
</dbReference>
<evidence type="ECO:0000259" key="4">
    <source>
        <dbReference type="PROSITE" id="PS50893"/>
    </source>
</evidence>
<accession>A0A8J4WRJ3</accession>
<dbReference type="InterPro" id="IPR051309">
    <property type="entry name" value="ABCF_ATPase"/>
</dbReference>
<dbReference type="GO" id="GO:0005524">
    <property type="term" value="F:ATP binding"/>
    <property type="evidence" value="ECO:0007669"/>
    <property type="project" value="UniProtKB-KW"/>
</dbReference>
<dbReference type="CDD" id="cd03221">
    <property type="entry name" value="ABCF_EF-3"/>
    <property type="match status" value="2"/>
</dbReference>
<dbReference type="InterPro" id="IPR027417">
    <property type="entry name" value="P-loop_NTPase"/>
</dbReference>
<feature type="domain" description="ABC transporter" evidence="4">
    <location>
        <begin position="393"/>
        <end position="580"/>
    </location>
</feature>
<reference evidence="5" key="1">
    <citation type="journal article" date="2015" name="Genom Data">
        <title>Draft genome sequences of Phytophthora kernoviae and Phytophthora ramorum lineage EU2 from Scotland.</title>
        <authorList>
            <person name="Sambles C."/>
            <person name="Schlenzig A."/>
            <person name="O'Neill P."/>
            <person name="Grant M."/>
            <person name="Studholme D.J."/>
        </authorList>
    </citation>
    <scope>NUCLEOTIDE SEQUENCE</scope>
    <source>
        <strain evidence="5">00238/432</strain>
    </source>
</reference>
<evidence type="ECO:0000313" key="5">
    <source>
        <dbReference type="EMBL" id="KAF4325971.1"/>
    </source>
</evidence>
<evidence type="ECO:0000313" key="6">
    <source>
        <dbReference type="Proteomes" id="UP000702964"/>
    </source>
</evidence>
<dbReference type="InterPro" id="IPR003593">
    <property type="entry name" value="AAA+_ATPase"/>
</dbReference>
<protein>
    <recommendedName>
        <fullName evidence="4">ABC transporter domain-containing protein</fullName>
    </recommendedName>
</protein>
<dbReference type="Pfam" id="PF12848">
    <property type="entry name" value="ABC_tran_Xtn"/>
    <property type="match status" value="1"/>
</dbReference>